<gene>
    <name evidence="1" type="ORF">JG540_07735</name>
</gene>
<evidence type="ECO:0000313" key="2">
    <source>
        <dbReference type="Proteomes" id="UP000595895"/>
    </source>
</evidence>
<proteinExistence type="predicted"/>
<dbReference type="Proteomes" id="UP000595895">
    <property type="component" value="Chromosome"/>
</dbReference>
<dbReference type="RefSeq" id="WP_200275115.1">
    <property type="nucleotide sequence ID" value="NZ_CP066802.1"/>
</dbReference>
<dbReference type="AlphaFoldDB" id="A0A7T7M8M2"/>
<reference evidence="1 2" key="1">
    <citation type="submission" date="2020-12" db="EMBL/GenBank/DDBJ databases">
        <authorList>
            <person name="Zhou J."/>
        </authorList>
    </citation>
    <scope>NUCLEOTIDE SEQUENCE [LARGE SCALE GENOMIC DNA]</scope>
    <source>
        <strain evidence="1 2">CCUG 61299</strain>
    </source>
</reference>
<dbReference type="InterPro" id="IPR035965">
    <property type="entry name" value="PAS-like_dom_sf"/>
</dbReference>
<name>A0A7T7M8M2_9ACTO</name>
<dbReference type="KEGG" id="awe:JG540_07735"/>
<protein>
    <submittedName>
        <fullName evidence="1">Histidine kinase</fullName>
    </submittedName>
</protein>
<keyword evidence="1" id="KW-0418">Kinase</keyword>
<keyword evidence="1" id="KW-0808">Transferase</keyword>
<organism evidence="1 2">
    <name type="scientific">Actinomyces weissii</name>
    <dbReference type="NCBI Taxonomy" id="675090"/>
    <lineage>
        <taxon>Bacteria</taxon>
        <taxon>Bacillati</taxon>
        <taxon>Actinomycetota</taxon>
        <taxon>Actinomycetes</taxon>
        <taxon>Actinomycetales</taxon>
        <taxon>Actinomycetaceae</taxon>
        <taxon>Actinomyces</taxon>
    </lineage>
</organism>
<dbReference type="SUPFAM" id="SSF55785">
    <property type="entry name" value="PYP-like sensor domain (PAS domain)"/>
    <property type="match status" value="1"/>
</dbReference>
<keyword evidence="2" id="KW-1185">Reference proteome</keyword>
<dbReference type="GO" id="GO:0016301">
    <property type="term" value="F:kinase activity"/>
    <property type="evidence" value="ECO:0007669"/>
    <property type="project" value="UniProtKB-KW"/>
</dbReference>
<sequence>MPSTPTGELHEVGVDELFFSTTDDKGVIQRANDVFVRLSHFDASSLSDAPHNLVRHPAMPAAAFRVMWDTLKAGQPFAAYVRNLAATGSEYRVFATITPLRAGGYLSVRSRPMRPDLEQTAYSLYEQVLDLEHATAANGASRRQVAEQGATRLVGLLSESGLESYESFQNLALPAEVASREEASSGLPQRPDATGPLAQALSAVHALSAGLDSWMSRLEELSDLDQSLRRASKRLGRAVGTGTINEQTVSTLDRSDAQVATLAQLLDLWLQMQALVTPQVARLQQTLAQMETNVGRTRFRIALARLHASMTATFLAELIDAAQGPQEQAGGTSQDTILTQGAVNDLGQALQEGVEDLAAQAASYRDLAQRTSEAVSQVERLLTVPHQLLELWTSSPRASDPTLADSARSLTRAASTALSDSERILSDLAGLAHQCAATSGSGSTGTELLELVTQVGDAVAATAPQDR</sequence>
<dbReference type="EMBL" id="CP066802">
    <property type="protein sequence ID" value="QQM66939.1"/>
    <property type="molecule type" value="Genomic_DNA"/>
</dbReference>
<dbReference type="Gene3D" id="3.30.450.20">
    <property type="entry name" value="PAS domain"/>
    <property type="match status" value="1"/>
</dbReference>
<evidence type="ECO:0000313" key="1">
    <source>
        <dbReference type="EMBL" id="QQM66939.1"/>
    </source>
</evidence>
<accession>A0A7T7M8M2</accession>